<protein>
    <submittedName>
        <fullName evidence="1">Uncharacterized protein</fullName>
    </submittedName>
</protein>
<evidence type="ECO:0000313" key="2">
    <source>
        <dbReference type="Proteomes" id="UP000824232"/>
    </source>
</evidence>
<comment type="caution">
    <text evidence="1">The sequence shown here is derived from an EMBL/GenBank/DDBJ whole genome shotgun (WGS) entry which is preliminary data.</text>
</comment>
<accession>A0A9D1J3U1</accession>
<dbReference type="EMBL" id="DVHC01000062">
    <property type="protein sequence ID" value="HIR59680.1"/>
    <property type="molecule type" value="Genomic_DNA"/>
</dbReference>
<proteinExistence type="predicted"/>
<dbReference type="AlphaFoldDB" id="A0A9D1J3U1"/>
<sequence length="181" mass="21330">MEEVKKAKELTKLMERLYQVFHDNNHYHFEKDNIKIDITVDTYLKEFVPNGIRLNSCDSRFRSVDKVSPLEEQFTSDVIAFQYYDTKEVEIDGERYNTKKHSISKKIYLGKRISHEELIEKSKSDARLIPYVNYLNLEVPESIIYCDNGTIVTNIGDDAITLEELRKEYEDSKTYKKNIGN</sequence>
<name>A0A9D1J3U1_9FIRM</name>
<reference evidence="1" key="1">
    <citation type="submission" date="2020-10" db="EMBL/GenBank/DDBJ databases">
        <authorList>
            <person name="Gilroy R."/>
        </authorList>
    </citation>
    <scope>NUCLEOTIDE SEQUENCE</scope>
    <source>
        <strain evidence="1">CHK184-20233</strain>
    </source>
</reference>
<reference evidence="1" key="2">
    <citation type="journal article" date="2021" name="PeerJ">
        <title>Extensive microbial diversity within the chicken gut microbiome revealed by metagenomics and culture.</title>
        <authorList>
            <person name="Gilroy R."/>
            <person name="Ravi A."/>
            <person name="Getino M."/>
            <person name="Pursley I."/>
            <person name="Horton D.L."/>
            <person name="Alikhan N.F."/>
            <person name="Baker D."/>
            <person name="Gharbi K."/>
            <person name="Hall N."/>
            <person name="Watson M."/>
            <person name="Adriaenssens E.M."/>
            <person name="Foster-Nyarko E."/>
            <person name="Jarju S."/>
            <person name="Secka A."/>
            <person name="Antonio M."/>
            <person name="Oren A."/>
            <person name="Chaudhuri R.R."/>
            <person name="La Ragione R."/>
            <person name="Hildebrand F."/>
            <person name="Pallen M.J."/>
        </authorList>
    </citation>
    <scope>NUCLEOTIDE SEQUENCE</scope>
    <source>
        <strain evidence="1">CHK184-20233</strain>
    </source>
</reference>
<dbReference type="Proteomes" id="UP000824232">
    <property type="component" value="Unassembled WGS sequence"/>
</dbReference>
<organism evidence="1 2">
    <name type="scientific">Candidatus Onthousia excrementipullorum</name>
    <dbReference type="NCBI Taxonomy" id="2840884"/>
    <lineage>
        <taxon>Bacteria</taxon>
        <taxon>Bacillati</taxon>
        <taxon>Bacillota</taxon>
        <taxon>Bacilli</taxon>
        <taxon>Candidatus Onthousia</taxon>
    </lineage>
</organism>
<gene>
    <name evidence="1" type="ORF">IAB38_06480</name>
</gene>
<evidence type="ECO:0000313" key="1">
    <source>
        <dbReference type="EMBL" id="HIR59680.1"/>
    </source>
</evidence>